<dbReference type="EMBL" id="FOTC01000008">
    <property type="protein sequence ID" value="SFL57074.1"/>
    <property type="molecule type" value="Genomic_DNA"/>
</dbReference>
<dbReference type="Proteomes" id="UP000199607">
    <property type="component" value="Unassembled WGS sequence"/>
</dbReference>
<protein>
    <submittedName>
        <fullName evidence="3">Polysaccharide deacetylase family protein, PEP-CTERM locus subfamily</fullName>
    </submittedName>
</protein>
<feature type="compositionally biased region" description="Polar residues" evidence="1">
    <location>
        <begin position="289"/>
        <end position="301"/>
    </location>
</feature>
<dbReference type="GO" id="GO:0016810">
    <property type="term" value="F:hydrolase activity, acting on carbon-nitrogen (but not peptide) bonds"/>
    <property type="evidence" value="ECO:0007669"/>
    <property type="project" value="InterPro"/>
</dbReference>
<dbReference type="InterPro" id="IPR011330">
    <property type="entry name" value="Glyco_hydro/deAcase_b/a-brl"/>
</dbReference>
<dbReference type="InterPro" id="IPR045235">
    <property type="entry name" value="PuuE_HpPgdA-like"/>
</dbReference>
<proteinExistence type="predicted"/>
<sequence>MLRQYDTSVTNAISFDLEHWHSATLLSDEVDDPVDHIADSVSIVLELLRRHDVRATFFIVGELADEYPGLVRNVADAGHEIASHGHTHTPLFDLTPDSFEAELQLSSRAIEDATGVEPLGFRAPNFSITRETRWAFPILESSGYQYDSSVFPVRTPMYGVFGAPVRPYNVSLDDPFSSSSESTARCELVECPLSVADTRFPLPIAGGFYARLLPVSVLKEGIDWLNRHGVPANIYFHPWELNPDVRIDCSMPKRFVSFTGIEKTEAKLDQLFTSFDFGTVRTMIENEATAGSVSRQNTVRFGRTDGTNHTEPRS</sequence>
<gene>
    <name evidence="3" type="ORF">SAMN04487950_4263</name>
</gene>
<keyword evidence="4" id="KW-1185">Reference proteome</keyword>
<dbReference type="PANTHER" id="PTHR47561:SF1">
    <property type="entry name" value="POLYSACCHARIDE DEACETYLASE FAMILY PROTEIN (AFU_ORTHOLOGUE AFUA_6G05030)"/>
    <property type="match status" value="1"/>
</dbReference>
<accession>A0A1I4IS06</accession>
<organism evidence="3 4">
    <name type="scientific">Halogranum rubrum</name>
    <dbReference type="NCBI Taxonomy" id="553466"/>
    <lineage>
        <taxon>Archaea</taxon>
        <taxon>Methanobacteriati</taxon>
        <taxon>Methanobacteriota</taxon>
        <taxon>Stenosarchaea group</taxon>
        <taxon>Halobacteria</taxon>
        <taxon>Halobacteriales</taxon>
        <taxon>Haloferacaceae</taxon>
    </lineage>
</organism>
<dbReference type="InterPro" id="IPR002509">
    <property type="entry name" value="NODB_dom"/>
</dbReference>
<dbReference type="SUPFAM" id="SSF88713">
    <property type="entry name" value="Glycoside hydrolase/deacetylase"/>
    <property type="match status" value="1"/>
</dbReference>
<name>A0A1I4IS06_9EURY</name>
<feature type="domain" description="NodB homology" evidence="2">
    <location>
        <begin position="22"/>
        <end position="174"/>
    </location>
</feature>
<dbReference type="Pfam" id="PF11959">
    <property type="entry name" value="DUF3473"/>
    <property type="match status" value="1"/>
</dbReference>
<reference evidence="4" key="1">
    <citation type="submission" date="2016-10" db="EMBL/GenBank/DDBJ databases">
        <authorList>
            <person name="Varghese N."/>
            <person name="Submissions S."/>
        </authorList>
    </citation>
    <scope>NUCLEOTIDE SEQUENCE [LARGE SCALE GENOMIC DNA]</scope>
    <source>
        <strain evidence="4">CGMCC 1.7738</strain>
    </source>
</reference>
<dbReference type="CDD" id="cd10941">
    <property type="entry name" value="CE4_PuuE_HpPgdA_like_2"/>
    <property type="match status" value="1"/>
</dbReference>
<dbReference type="STRING" id="553466.SAMN04487950_4263"/>
<dbReference type="InterPro" id="IPR022560">
    <property type="entry name" value="DUF3473"/>
</dbReference>
<dbReference type="AlphaFoldDB" id="A0A1I4IS06"/>
<evidence type="ECO:0000256" key="1">
    <source>
        <dbReference type="SAM" id="MobiDB-lite"/>
    </source>
</evidence>
<feature type="region of interest" description="Disordered" evidence="1">
    <location>
        <begin position="289"/>
        <end position="314"/>
    </location>
</feature>
<feature type="compositionally biased region" description="Basic and acidic residues" evidence="1">
    <location>
        <begin position="302"/>
        <end position="314"/>
    </location>
</feature>
<evidence type="ECO:0000313" key="3">
    <source>
        <dbReference type="EMBL" id="SFL57074.1"/>
    </source>
</evidence>
<evidence type="ECO:0000259" key="2">
    <source>
        <dbReference type="PROSITE" id="PS51677"/>
    </source>
</evidence>
<dbReference type="RefSeq" id="WP_089872246.1">
    <property type="nucleotide sequence ID" value="NZ_FOTC01000008.1"/>
</dbReference>
<dbReference type="GO" id="GO:0005975">
    <property type="term" value="P:carbohydrate metabolic process"/>
    <property type="evidence" value="ECO:0007669"/>
    <property type="project" value="InterPro"/>
</dbReference>
<dbReference type="Gene3D" id="3.20.20.370">
    <property type="entry name" value="Glycoside hydrolase/deacetylase"/>
    <property type="match status" value="1"/>
</dbReference>
<dbReference type="Pfam" id="PF01522">
    <property type="entry name" value="Polysacc_deac_1"/>
    <property type="match status" value="1"/>
</dbReference>
<dbReference type="PANTHER" id="PTHR47561">
    <property type="entry name" value="POLYSACCHARIDE DEACETYLASE FAMILY PROTEIN (AFU_ORTHOLOGUE AFUA_6G05030)"/>
    <property type="match status" value="1"/>
</dbReference>
<dbReference type="PROSITE" id="PS51677">
    <property type="entry name" value="NODB"/>
    <property type="match status" value="1"/>
</dbReference>
<evidence type="ECO:0000313" key="4">
    <source>
        <dbReference type="Proteomes" id="UP000199607"/>
    </source>
</evidence>